<dbReference type="RefSeq" id="WP_187095217.1">
    <property type="nucleotide sequence ID" value="NZ_CP059894.1"/>
</dbReference>
<evidence type="ECO:0000256" key="1">
    <source>
        <dbReference type="ARBA" id="ARBA00023125"/>
    </source>
</evidence>
<dbReference type="Gene3D" id="1.10.357.10">
    <property type="entry name" value="Tetracycline Repressor, domain 2"/>
    <property type="match status" value="1"/>
</dbReference>
<dbReference type="InterPro" id="IPR009057">
    <property type="entry name" value="Homeodomain-like_sf"/>
</dbReference>
<dbReference type="Pfam" id="PF00440">
    <property type="entry name" value="TetR_N"/>
    <property type="match status" value="1"/>
</dbReference>
<name>A0A7G8P6V1_9MYCO</name>
<protein>
    <submittedName>
        <fullName evidence="3">TetR family transcriptional regulator</fullName>
    </submittedName>
</protein>
<evidence type="ECO:0000313" key="4">
    <source>
        <dbReference type="Proteomes" id="UP000515498"/>
    </source>
</evidence>
<proteinExistence type="predicted"/>
<gene>
    <name evidence="3" type="ORF">HZU40_17330</name>
</gene>
<dbReference type="KEGG" id="mflu:HZU40_17330"/>
<evidence type="ECO:0000259" key="2">
    <source>
        <dbReference type="Pfam" id="PF00440"/>
    </source>
</evidence>
<reference evidence="3 4" key="1">
    <citation type="submission" date="2020-07" db="EMBL/GenBank/DDBJ databases">
        <title>Draft genome sequence of four isobutane-metabolizing strains capable of cometabolically degrading diverse ether contaminants.</title>
        <authorList>
            <person name="Chen W."/>
            <person name="Faulkner N."/>
            <person name="Smith C."/>
            <person name="Hyman M."/>
        </authorList>
    </citation>
    <scope>NUCLEOTIDE SEQUENCE [LARGE SCALE GENOMIC DNA]</scope>
    <source>
        <strain evidence="3 4">2A</strain>
    </source>
</reference>
<organism evidence="3 4">
    <name type="scientific">Mycolicibacterium fluoranthenivorans</name>
    <dbReference type="NCBI Taxonomy" id="258505"/>
    <lineage>
        <taxon>Bacteria</taxon>
        <taxon>Bacillati</taxon>
        <taxon>Actinomycetota</taxon>
        <taxon>Actinomycetes</taxon>
        <taxon>Mycobacteriales</taxon>
        <taxon>Mycobacteriaceae</taxon>
        <taxon>Mycolicibacterium</taxon>
    </lineage>
</organism>
<dbReference type="InterPro" id="IPR001647">
    <property type="entry name" value="HTH_TetR"/>
</dbReference>
<keyword evidence="1" id="KW-0238">DNA-binding</keyword>
<dbReference type="AlphaFoldDB" id="A0A7G8P6V1"/>
<dbReference type="EMBL" id="CP059894">
    <property type="protein sequence ID" value="QNJ90067.1"/>
    <property type="molecule type" value="Genomic_DNA"/>
</dbReference>
<dbReference type="SUPFAM" id="SSF46689">
    <property type="entry name" value="Homeodomain-like"/>
    <property type="match status" value="1"/>
</dbReference>
<dbReference type="GO" id="GO:0003677">
    <property type="term" value="F:DNA binding"/>
    <property type="evidence" value="ECO:0007669"/>
    <property type="project" value="UniProtKB-KW"/>
</dbReference>
<feature type="domain" description="HTH tetR-type" evidence="2">
    <location>
        <begin position="11"/>
        <end position="57"/>
    </location>
</feature>
<sequence>MRRGQQARTAILDAAERLIAERGAQVPLRDIAQAAGQRNNSAVNYYFRNRQELIDAVVQRRLQPMERERRLMLDALGPAAGHDVHALLRVLVLPLTTVESDCYAQFLRAAAVYLPTDTDNAEDSAWSEVLDRMARMIPTTDSSARRRRVAALGTAMFALLAELERTAGSPSTCAGSLDEVIEMLAAMLTAPVPAVARLSSIAASNAAMGGRFDAGCIDQ</sequence>
<dbReference type="Proteomes" id="UP000515498">
    <property type="component" value="Chromosome"/>
</dbReference>
<accession>A0A7G8P6V1</accession>
<evidence type="ECO:0000313" key="3">
    <source>
        <dbReference type="EMBL" id="QNJ90067.1"/>
    </source>
</evidence>